<dbReference type="PANTHER" id="PTHR37164:SF1">
    <property type="entry name" value="BACTERIOHEMERYTHRIN"/>
    <property type="match status" value="1"/>
</dbReference>
<protein>
    <submittedName>
        <fullName evidence="5">Hemerythrin family protein</fullName>
    </submittedName>
</protein>
<dbReference type="PANTHER" id="PTHR37164">
    <property type="entry name" value="BACTERIOHEMERYTHRIN"/>
    <property type="match status" value="1"/>
</dbReference>
<reference evidence="5" key="1">
    <citation type="journal article" date="2015" name="Proc. Natl. Acad. Sci. U.S.A.">
        <title>Networks of energetic and metabolic interactions define dynamics in microbial communities.</title>
        <authorList>
            <person name="Embree M."/>
            <person name="Liu J.K."/>
            <person name="Al-Bassam M.M."/>
            <person name="Zengler K."/>
        </authorList>
    </citation>
    <scope>NUCLEOTIDE SEQUENCE</scope>
</reference>
<proteinExistence type="inferred from homology"/>
<name>A0A0W8G146_9ZZZZ</name>
<comment type="caution">
    <text evidence="5">The sequence shown here is derived from an EMBL/GenBank/DDBJ whole genome shotgun (WGS) entry which is preliminary data.</text>
</comment>
<evidence type="ECO:0000259" key="4">
    <source>
        <dbReference type="Pfam" id="PF01814"/>
    </source>
</evidence>
<keyword evidence="2" id="KW-0479">Metal-binding</keyword>
<evidence type="ECO:0000313" key="5">
    <source>
        <dbReference type="EMBL" id="KUG26879.1"/>
    </source>
</evidence>
<dbReference type="NCBIfam" id="TIGR02481">
    <property type="entry name" value="hemeryth_dom"/>
    <property type="match status" value="1"/>
</dbReference>
<evidence type="ECO:0000256" key="1">
    <source>
        <dbReference type="ARBA" id="ARBA00010587"/>
    </source>
</evidence>
<dbReference type="AlphaFoldDB" id="A0A0W8G146"/>
<comment type="similarity">
    <text evidence="1">Belongs to the hemerythrin family.</text>
</comment>
<sequence length="134" mass="16123">MSFIELSDNELVNIEKIDAQHLQYIKIVNKLYNQLGAKFDGETKRLLIDLKNLLRDHFDTEEGLMKEYKYVNYFSHKLEHDRFFNFVDSYFKDISSGKTKLDLEFLKSNKRWFFNHFEFNDKKCGEYLLTQGVS</sequence>
<dbReference type="Pfam" id="PF01814">
    <property type="entry name" value="Hemerythrin"/>
    <property type="match status" value="1"/>
</dbReference>
<dbReference type="InterPro" id="IPR050669">
    <property type="entry name" value="Hemerythrin"/>
</dbReference>
<dbReference type="Gene3D" id="1.20.120.50">
    <property type="entry name" value="Hemerythrin-like"/>
    <property type="match status" value="1"/>
</dbReference>
<dbReference type="InterPro" id="IPR012312">
    <property type="entry name" value="Hemerythrin-like"/>
</dbReference>
<evidence type="ECO:0000256" key="3">
    <source>
        <dbReference type="ARBA" id="ARBA00023004"/>
    </source>
</evidence>
<dbReference type="GO" id="GO:0046872">
    <property type="term" value="F:metal ion binding"/>
    <property type="evidence" value="ECO:0007669"/>
    <property type="project" value="UniProtKB-KW"/>
</dbReference>
<keyword evidence="3" id="KW-0408">Iron</keyword>
<dbReference type="SUPFAM" id="SSF47188">
    <property type="entry name" value="Hemerythrin-like"/>
    <property type="match status" value="1"/>
</dbReference>
<dbReference type="InterPro" id="IPR016131">
    <property type="entry name" value="Haemerythrin_Fe_BS"/>
</dbReference>
<organism evidence="5">
    <name type="scientific">hydrocarbon metagenome</name>
    <dbReference type="NCBI Taxonomy" id="938273"/>
    <lineage>
        <taxon>unclassified sequences</taxon>
        <taxon>metagenomes</taxon>
        <taxon>ecological metagenomes</taxon>
    </lineage>
</organism>
<dbReference type="EMBL" id="LNQE01000395">
    <property type="protein sequence ID" value="KUG26879.1"/>
    <property type="molecule type" value="Genomic_DNA"/>
</dbReference>
<dbReference type="PROSITE" id="PS00550">
    <property type="entry name" value="HEMERYTHRINS"/>
    <property type="match status" value="1"/>
</dbReference>
<dbReference type="InterPro" id="IPR035938">
    <property type="entry name" value="Hemerythrin-like_sf"/>
</dbReference>
<feature type="domain" description="Hemerythrin-like" evidence="4">
    <location>
        <begin position="14"/>
        <end position="123"/>
    </location>
</feature>
<gene>
    <name evidence="5" type="ORF">ASZ90_003286</name>
</gene>
<evidence type="ECO:0000256" key="2">
    <source>
        <dbReference type="ARBA" id="ARBA00022723"/>
    </source>
</evidence>
<accession>A0A0W8G146</accession>
<dbReference type="InterPro" id="IPR012827">
    <property type="entry name" value="Hemerythrin_metal-bd"/>
</dbReference>
<dbReference type="CDD" id="cd12107">
    <property type="entry name" value="Hemerythrin"/>
    <property type="match status" value="1"/>
</dbReference>